<dbReference type="GO" id="GO:0008168">
    <property type="term" value="F:methyltransferase activity"/>
    <property type="evidence" value="ECO:0007669"/>
    <property type="project" value="UniProtKB-KW"/>
</dbReference>
<keyword evidence="1" id="KW-0489">Methyltransferase</keyword>
<gene>
    <name evidence="1" type="ORF">FAJ36_01655</name>
</gene>
<proteinExistence type="predicted"/>
<protein>
    <submittedName>
        <fullName evidence="1">Class I SAM-dependent methyltransferase</fullName>
    </submittedName>
</protein>
<dbReference type="InterPro" id="IPR029063">
    <property type="entry name" value="SAM-dependent_MTases_sf"/>
</dbReference>
<dbReference type="AlphaFoldDB" id="A0A4V4RYF6"/>
<reference evidence="1 2" key="1">
    <citation type="submission" date="2019-04" db="EMBL/GenBank/DDBJ databases">
        <title>Genome analysis of Streptococcus suis strain WUSS330.</title>
        <authorList>
            <person name="Chen H."/>
            <person name="Gao X."/>
            <person name="Wu Z."/>
        </authorList>
    </citation>
    <scope>NUCLEOTIDE SEQUENCE [LARGE SCALE GENOMIC DNA]</scope>
    <source>
        <strain evidence="1 2">WUSS330</strain>
    </source>
</reference>
<dbReference type="EMBL" id="SSXN01000001">
    <property type="protein sequence ID" value="TII07405.1"/>
    <property type="molecule type" value="Genomic_DNA"/>
</dbReference>
<dbReference type="CDD" id="cd02440">
    <property type="entry name" value="AdoMet_MTases"/>
    <property type="match status" value="1"/>
</dbReference>
<dbReference type="RefSeq" id="WP_136671198.1">
    <property type="nucleotide sequence ID" value="NZ_SSXN01000001.1"/>
</dbReference>
<name>A0A4V4RYF6_STRSU</name>
<keyword evidence="1" id="KW-0808">Transferase</keyword>
<dbReference type="Gene3D" id="3.40.50.150">
    <property type="entry name" value="Vaccinia Virus protein VP39"/>
    <property type="match status" value="1"/>
</dbReference>
<sequence>MEFEEILRIEDDLQRNEALYSVFNEDERLVSQAGQVEFLTTFRELEKYVTDQSKILDIGAGTGVYSFPLAKIAKEVVALEPASRNYQRLTEKIATSQLTNLEAQQKSSLELEEFTSGYFDIVLLFGPLYHLSQAADRGETLRQAKRLLGPGGKLFIAFINHDMIPMTETARNPHYLTAQDSSFQADRGRVKNRPFVFFTLKECQEMLEQAGLSILSILATDGFAEMLAPQINAMDQRSYQTYLDWHFAHCKDSHLLGASNHFLFILFAKKMNSQRSKTMTFEEIL</sequence>
<dbReference type="Pfam" id="PF13489">
    <property type="entry name" value="Methyltransf_23"/>
    <property type="match status" value="1"/>
</dbReference>
<organism evidence="1 2">
    <name type="scientific">Streptococcus suis</name>
    <dbReference type="NCBI Taxonomy" id="1307"/>
    <lineage>
        <taxon>Bacteria</taxon>
        <taxon>Bacillati</taxon>
        <taxon>Bacillota</taxon>
        <taxon>Bacilli</taxon>
        <taxon>Lactobacillales</taxon>
        <taxon>Streptococcaceae</taxon>
        <taxon>Streptococcus</taxon>
    </lineage>
</organism>
<dbReference type="SUPFAM" id="SSF53335">
    <property type="entry name" value="S-adenosyl-L-methionine-dependent methyltransferases"/>
    <property type="match status" value="1"/>
</dbReference>
<evidence type="ECO:0000313" key="2">
    <source>
        <dbReference type="Proteomes" id="UP000305785"/>
    </source>
</evidence>
<dbReference type="PANTHER" id="PTHR43861:SF1">
    <property type="entry name" value="TRANS-ACONITATE 2-METHYLTRANSFERASE"/>
    <property type="match status" value="1"/>
</dbReference>
<dbReference type="Proteomes" id="UP000305785">
    <property type="component" value="Unassembled WGS sequence"/>
</dbReference>
<comment type="caution">
    <text evidence="1">The sequence shown here is derived from an EMBL/GenBank/DDBJ whole genome shotgun (WGS) entry which is preliminary data.</text>
</comment>
<dbReference type="GO" id="GO:0032259">
    <property type="term" value="P:methylation"/>
    <property type="evidence" value="ECO:0007669"/>
    <property type="project" value="UniProtKB-KW"/>
</dbReference>
<dbReference type="PANTHER" id="PTHR43861">
    <property type="entry name" value="TRANS-ACONITATE 2-METHYLTRANSFERASE-RELATED"/>
    <property type="match status" value="1"/>
</dbReference>
<evidence type="ECO:0000313" key="1">
    <source>
        <dbReference type="EMBL" id="TII07405.1"/>
    </source>
</evidence>
<accession>A0A4V4RYF6</accession>